<evidence type="ECO:0000259" key="2">
    <source>
        <dbReference type="Pfam" id="PF00925"/>
    </source>
</evidence>
<proteinExistence type="predicted"/>
<sequence>MENFHSDHYDSSDVSDEWIQLLQQLECEEEEEEEEHEETEHGRGQYSGESVMENFHSDHDDTWDFSYELIQLFQQWECEGEEEHEETQHGQGQYPGESKEGMRVHMDRLVHDLIESRKLQLFDEWDEEELQLSNEWEKEDVKIVDSAVTSSSRPRLFCSTQSHTGFREVTLATMSPAKGHKLRAYNLQDQGHDTAEAKEELGLPVDARENGIDAIGNAEMEMEMEHRRDFEKKPYLDKVAELKAEYDKSMEAIGIQC</sequence>
<feature type="region of interest" description="Disordered" evidence="1">
    <location>
        <begin position="79"/>
        <end position="100"/>
    </location>
</feature>
<feature type="region of interest" description="Disordered" evidence="1">
    <location>
        <begin position="1"/>
        <end position="46"/>
    </location>
</feature>
<dbReference type="InterPro" id="IPR032677">
    <property type="entry name" value="GTP_cyclohydro_II"/>
</dbReference>
<feature type="compositionally biased region" description="Basic and acidic residues" evidence="1">
    <location>
        <begin position="1"/>
        <end position="11"/>
    </location>
</feature>
<name>A0AAN8VQB6_9MAGN</name>
<dbReference type="Gene3D" id="3.40.50.10990">
    <property type="entry name" value="GTP cyclohydrolase II"/>
    <property type="match status" value="1"/>
</dbReference>
<dbReference type="AlphaFoldDB" id="A0AAN8VQB6"/>
<reference evidence="3 4" key="1">
    <citation type="submission" date="2023-12" db="EMBL/GenBank/DDBJ databases">
        <title>A high-quality genome assembly for Dillenia turbinata (Dilleniales).</title>
        <authorList>
            <person name="Chanderbali A."/>
        </authorList>
    </citation>
    <scope>NUCLEOTIDE SEQUENCE [LARGE SCALE GENOMIC DNA]</scope>
    <source>
        <strain evidence="3">LSX21</strain>
        <tissue evidence="3">Leaf</tissue>
    </source>
</reference>
<comment type="caution">
    <text evidence="3">The sequence shown here is derived from an EMBL/GenBank/DDBJ whole genome shotgun (WGS) entry which is preliminary data.</text>
</comment>
<dbReference type="SUPFAM" id="SSF142695">
    <property type="entry name" value="RibA-like"/>
    <property type="match status" value="1"/>
</dbReference>
<evidence type="ECO:0000313" key="4">
    <source>
        <dbReference type="Proteomes" id="UP001370490"/>
    </source>
</evidence>
<evidence type="ECO:0000313" key="3">
    <source>
        <dbReference type="EMBL" id="KAK6935929.1"/>
    </source>
</evidence>
<protein>
    <submittedName>
        <fullName evidence="3">GTP cyclohydrolase II</fullName>
    </submittedName>
</protein>
<evidence type="ECO:0000256" key="1">
    <source>
        <dbReference type="SAM" id="MobiDB-lite"/>
    </source>
</evidence>
<feature type="compositionally biased region" description="Acidic residues" evidence="1">
    <location>
        <begin position="26"/>
        <end position="37"/>
    </location>
</feature>
<organism evidence="3 4">
    <name type="scientific">Dillenia turbinata</name>
    <dbReference type="NCBI Taxonomy" id="194707"/>
    <lineage>
        <taxon>Eukaryota</taxon>
        <taxon>Viridiplantae</taxon>
        <taxon>Streptophyta</taxon>
        <taxon>Embryophyta</taxon>
        <taxon>Tracheophyta</taxon>
        <taxon>Spermatophyta</taxon>
        <taxon>Magnoliopsida</taxon>
        <taxon>eudicotyledons</taxon>
        <taxon>Gunneridae</taxon>
        <taxon>Pentapetalae</taxon>
        <taxon>Dilleniales</taxon>
        <taxon>Dilleniaceae</taxon>
        <taxon>Dillenia</taxon>
    </lineage>
</organism>
<keyword evidence="4" id="KW-1185">Reference proteome</keyword>
<dbReference type="EMBL" id="JBAMMX010000007">
    <property type="protein sequence ID" value="KAK6935929.1"/>
    <property type="molecule type" value="Genomic_DNA"/>
</dbReference>
<dbReference type="Proteomes" id="UP001370490">
    <property type="component" value="Unassembled WGS sequence"/>
</dbReference>
<feature type="domain" description="GTP cyclohydrolase II" evidence="2">
    <location>
        <begin position="180"/>
        <end position="212"/>
    </location>
</feature>
<accession>A0AAN8VQB6</accession>
<gene>
    <name evidence="3" type="ORF">RJ641_032959</name>
</gene>
<dbReference type="InterPro" id="IPR036144">
    <property type="entry name" value="RibA-like_sf"/>
</dbReference>
<dbReference type="Pfam" id="PF00925">
    <property type="entry name" value="GTP_cyclohydro2"/>
    <property type="match status" value="1"/>
</dbReference>